<keyword evidence="7" id="KW-0496">Mitochondrion</keyword>
<dbReference type="Proteomes" id="UP001445335">
    <property type="component" value="Unassembled WGS sequence"/>
</dbReference>
<dbReference type="GO" id="GO:0032543">
    <property type="term" value="P:mitochondrial translation"/>
    <property type="evidence" value="ECO:0007669"/>
    <property type="project" value="UniProtKB-UniRule"/>
</dbReference>
<keyword evidence="7" id="KW-0934">Plastid</keyword>
<evidence type="ECO:0000256" key="3">
    <source>
        <dbReference type="ARBA" id="ARBA00022741"/>
    </source>
</evidence>
<reference evidence="9 10" key="1">
    <citation type="journal article" date="2024" name="Nat. Commun.">
        <title>Phylogenomics reveals the evolutionary origins of lichenization in chlorophyte algae.</title>
        <authorList>
            <person name="Puginier C."/>
            <person name="Libourel C."/>
            <person name="Otte J."/>
            <person name="Skaloud P."/>
            <person name="Haon M."/>
            <person name="Grisel S."/>
            <person name="Petersen M."/>
            <person name="Berrin J.G."/>
            <person name="Delaux P.M."/>
            <person name="Dal Grande F."/>
            <person name="Keller J."/>
        </authorList>
    </citation>
    <scope>NUCLEOTIDE SEQUENCE [LARGE SCALE GENOMIC DNA]</scope>
    <source>
        <strain evidence="9 10">SAG 245.80</strain>
    </source>
</reference>
<comment type="function">
    <text evidence="7">Allows the formation of correctly charged Gln-tRNA(Gln) through the transamidation of misacylated Glu-tRNA(Gln) in chloroplasts and mitochondria. The reaction takes place in the presence of glutamine and ATP through an activated gamma-phospho-Glu-tRNA(Gln).</text>
</comment>
<dbReference type="InterPro" id="IPR036928">
    <property type="entry name" value="AS_sf"/>
</dbReference>
<feature type="active site" description="Acyl-ester intermediate" evidence="7">
    <location>
        <position position="103"/>
    </location>
</feature>
<dbReference type="InterPro" id="IPR004412">
    <property type="entry name" value="GatA"/>
</dbReference>
<dbReference type="EMBL" id="JALJOU010000086">
    <property type="protein sequence ID" value="KAK9822511.1"/>
    <property type="molecule type" value="Genomic_DNA"/>
</dbReference>
<keyword evidence="2 7" id="KW-0436">Ligase</keyword>
<evidence type="ECO:0000313" key="10">
    <source>
        <dbReference type="Proteomes" id="UP001445335"/>
    </source>
</evidence>
<organism evidence="9 10">
    <name type="scientific">Elliptochloris bilobata</name>
    <dbReference type="NCBI Taxonomy" id="381761"/>
    <lineage>
        <taxon>Eukaryota</taxon>
        <taxon>Viridiplantae</taxon>
        <taxon>Chlorophyta</taxon>
        <taxon>core chlorophytes</taxon>
        <taxon>Trebouxiophyceae</taxon>
        <taxon>Trebouxiophyceae incertae sedis</taxon>
        <taxon>Elliptochloris clade</taxon>
        <taxon>Elliptochloris</taxon>
    </lineage>
</organism>
<feature type="domain" description="Amidase" evidence="8">
    <location>
        <begin position="2"/>
        <end position="401"/>
    </location>
</feature>
<dbReference type="NCBIfam" id="TIGR00132">
    <property type="entry name" value="gatA"/>
    <property type="match status" value="1"/>
</dbReference>
<evidence type="ECO:0000256" key="4">
    <source>
        <dbReference type="ARBA" id="ARBA00022840"/>
    </source>
</evidence>
<dbReference type="InterPro" id="IPR023631">
    <property type="entry name" value="Amidase_dom"/>
</dbReference>
<dbReference type="Gene3D" id="3.90.1300.10">
    <property type="entry name" value="Amidase signature (AS) domain"/>
    <property type="match status" value="1"/>
</dbReference>
<dbReference type="InterPro" id="IPR000120">
    <property type="entry name" value="Amidase"/>
</dbReference>
<comment type="caution">
    <text evidence="9">The sequence shown here is derived from an EMBL/GenBank/DDBJ whole genome shotgun (WGS) entry which is preliminary data.</text>
</comment>
<dbReference type="GO" id="GO:0070681">
    <property type="term" value="P:glutaminyl-tRNAGln biosynthesis via transamidation"/>
    <property type="evidence" value="ECO:0007669"/>
    <property type="project" value="UniProtKB-UniRule"/>
</dbReference>
<evidence type="ECO:0000256" key="7">
    <source>
        <dbReference type="HAMAP-Rule" id="MF_03150"/>
    </source>
</evidence>
<feature type="active site" description="Charge relay system" evidence="7">
    <location>
        <position position="79"/>
    </location>
</feature>
<evidence type="ECO:0000256" key="5">
    <source>
        <dbReference type="ARBA" id="ARBA00022917"/>
    </source>
</evidence>
<dbReference type="HAMAP" id="MF_00120">
    <property type="entry name" value="GatA"/>
    <property type="match status" value="1"/>
</dbReference>
<comment type="similarity">
    <text evidence="1 7">Belongs to the amidase family. GatA subfamily.</text>
</comment>
<dbReference type="Pfam" id="PF01425">
    <property type="entry name" value="Amidase"/>
    <property type="match status" value="1"/>
</dbReference>
<protein>
    <recommendedName>
        <fullName evidence="7">Glutamyl-tRNA(Gln) amidotransferase subunit A, chloroplastic/mitochondrial</fullName>
        <shortName evidence="7">Glu-AdT subunit A</shortName>
        <ecNumber evidence="7">6.3.5.7</ecNumber>
    </recommendedName>
</protein>
<evidence type="ECO:0000256" key="2">
    <source>
        <dbReference type="ARBA" id="ARBA00022598"/>
    </source>
</evidence>
<dbReference type="GO" id="GO:0050567">
    <property type="term" value="F:glutaminyl-tRNA synthase (glutamine-hydrolyzing) activity"/>
    <property type="evidence" value="ECO:0007669"/>
    <property type="project" value="UniProtKB-UniRule"/>
</dbReference>
<comment type="subunit">
    <text evidence="7">Subunit of the heterotrimeric GatCAB amidotransferase (AdT) complex, composed of A, B and C subunits.</text>
</comment>
<dbReference type="EC" id="6.3.5.7" evidence="7"/>
<dbReference type="GO" id="GO:0009570">
    <property type="term" value="C:chloroplast stroma"/>
    <property type="evidence" value="ECO:0007669"/>
    <property type="project" value="UniProtKB-SubCell"/>
</dbReference>
<sequence>MGIKDTLCTAGLATTAGASALRGYVPPYDAAAVARLRRAGALVLGKCNCDAFAMGSTTEASDYQVTRNPWDPRCVPGGSSGGSAAAVAAGQCVAALGSDTGGSIRQPAHFCGVVGIKPTYGRVSRAGLVAYGSSLDCVGPLARSVEDAALVLSAISGADEADATSARQPAPDFAAGLQPVRELSDRPLAGRRLAVVAETRGAGVAPGVSGAVDRALAHLESLGAEVGEVSLPTFQVGLPAYYVIATSEASANLARFDGVRYGPRHEAGDLRAMYAGTRHAGLGPEVKRRVLMGTYALSAGYYDAYYKRAQQVRTLVQRELNAALDEWDLLLSPAAPTTAYRIGQVCDDPLEMYQGDLMTVNLNLAGLPAITVPCGFEEPRDDGAARLPVGLQIIGRAFGEADMIGVAHVFEQTADFAWGSPPE</sequence>
<keyword evidence="10" id="KW-1185">Reference proteome</keyword>
<dbReference type="GO" id="GO:0030956">
    <property type="term" value="C:glutamyl-tRNA(Gln) amidotransferase complex"/>
    <property type="evidence" value="ECO:0007669"/>
    <property type="project" value="UniProtKB-UniRule"/>
</dbReference>
<evidence type="ECO:0000313" key="9">
    <source>
        <dbReference type="EMBL" id="KAK9822511.1"/>
    </source>
</evidence>
<dbReference type="GO" id="GO:0005524">
    <property type="term" value="F:ATP binding"/>
    <property type="evidence" value="ECO:0007669"/>
    <property type="project" value="UniProtKB-KW"/>
</dbReference>
<dbReference type="PANTHER" id="PTHR11895:SF7">
    <property type="entry name" value="GLUTAMYL-TRNA(GLN) AMIDOTRANSFERASE SUBUNIT A, MITOCHONDRIAL"/>
    <property type="match status" value="1"/>
</dbReference>
<comment type="miscellaneous">
    <text evidence="7">This protein may be expected to contain an N-terminal transit peptide but none has been predicted.</text>
</comment>
<proteinExistence type="inferred from homology"/>
<dbReference type="SUPFAM" id="SSF75304">
    <property type="entry name" value="Amidase signature (AS) enzymes"/>
    <property type="match status" value="1"/>
</dbReference>
<keyword evidence="3 7" id="KW-0547">Nucleotide-binding</keyword>
<keyword evidence="4 7" id="KW-0067">ATP-binding</keyword>
<comment type="subcellular location">
    <subcellularLocation>
        <location evidence="7">Mitochondrion</location>
    </subcellularLocation>
    <subcellularLocation>
        <location evidence="7">Plastid</location>
        <location evidence="7">Chloroplast stroma</location>
    </subcellularLocation>
</comment>
<gene>
    <name evidence="7" type="primary">GATA</name>
    <name evidence="9" type="ORF">WJX81_008348</name>
</gene>
<keyword evidence="7" id="KW-0150">Chloroplast</keyword>
<dbReference type="InterPro" id="IPR020556">
    <property type="entry name" value="Amidase_CS"/>
</dbReference>
<evidence type="ECO:0000256" key="6">
    <source>
        <dbReference type="ARBA" id="ARBA00047407"/>
    </source>
</evidence>
<dbReference type="GO" id="GO:0005739">
    <property type="term" value="C:mitochondrion"/>
    <property type="evidence" value="ECO:0007669"/>
    <property type="project" value="UniProtKB-SubCell"/>
</dbReference>
<comment type="catalytic activity">
    <reaction evidence="6 7">
        <text>L-glutamyl-tRNA(Gln) + L-glutamine + ATP + H2O = L-glutaminyl-tRNA(Gln) + L-glutamate + ADP + phosphate + H(+)</text>
        <dbReference type="Rhea" id="RHEA:17521"/>
        <dbReference type="Rhea" id="RHEA-COMP:9681"/>
        <dbReference type="Rhea" id="RHEA-COMP:9684"/>
        <dbReference type="ChEBI" id="CHEBI:15377"/>
        <dbReference type="ChEBI" id="CHEBI:15378"/>
        <dbReference type="ChEBI" id="CHEBI:29985"/>
        <dbReference type="ChEBI" id="CHEBI:30616"/>
        <dbReference type="ChEBI" id="CHEBI:43474"/>
        <dbReference type="ChEBI" id="CHEBI:58359"/>
        <dbReference type="ChEBI" id="CHEBI:78520"/>
        <dbReference type="ChEBI" id="CHEBI:78521"/>
        <dbReference type="ChEBI" id="CHEBI:456216"/>
        <dbReference type="EC" id="6.3.5.7"/>
    </reaction>
</comment>
<accession>A0AAW1QM25</accession>
<evidence type="ECO:0000256" key="1">
    <source>
        <dbReference type="ARBA" id="ARBA00008069"/>
    </source>
</evidence>
<keyword evidence="5 7" id="KW-0648">Protein biosynthesis</keyword>
<dbReference type="AlphaFoldDB" id="A0AAW1QM25"/>
<evidence type="ECO:0000259" key="8">
    <source>
        <dbReference type="Pfam" id="PF01425"/>
    </source>
</evidence>
<name>A0AAW1QM25_9CHLO</name>
<feature type="active site" description="Charge relay system" evidence="7">
    <location>
        <position position="4"/>
    </location>
</feature>
<dbReference type="PROSITE" id="PS00571">
    <property type="entry name" value="AMIDASES"/>
    <property type="match status" value="1"/>
</dbReference>
<dbReference type="PANTHER" id="PTHR11895">
    <property type="entry name" value="TRANSAMIDASE"/>
    <property type="match status" value="1"/>
</dbReference>